<keyword evidence="1" id="KW-0812">Transmembrane</keyword>
<keyword evidence="1" id="KW-0472">Membrane</keyword>
<evidence type="ECO:0000313" key="2">
    <source>
        <dbReference type="EMBL" id="SFR31062.1"/>
    </source>
</evidence>
<dbReference type="EMBL" id="FOYN01000001">
    <property type="protein sequence ID" value="SFR31062.1"/>
    <property type="molecule type" value="Genomic_DNA"/>
</dbReference>
<keyword evidence="3" id="KW-1185">Reference proteome</keyword>
<evidence type="ECO:0000313" key="3">
    <source>
        <dbReference type="Proteomes" id="UP000198932"/>
    </source>
</evidence>
<feature type="transmembrane region" description="Helical" evidence="1">
    <location>
        <begin position="35"/>
        <end position="68"/>
    </location>
</feature>
<dbReference type="AlphaFoldDB" id="A0A1I6FM81"/>
<gene>
    <name evidence="2" type="ORF">SAMN04487937_0900</name>
</gene>
<dbReference type="OrthoDB" id="269652at2157"/>
<dbReference type="STRING" id="35743.SAMN04487937_0900"/>
<proteinExistence type="predicted"/>
<name>A0A1I6FM81_HALSD</name>
<dbReference type="Proteomes" id="UP000198932">
    <property type="component" value="Unassembled WGS sequence"/>
</dbReference>
<dbReference type="RefSeq" id="WP_092920361.1">
    <property type="nucleotide sequence ID" value="NZ_FOYN01000001.1"/>
</dbReference>
<organism evidence="2 3">
    <name type="scientific">Halorubrum sodomense</name>
    <dbReference type="NCBI Taxonomy" id="35743"/>
    <lineage>
        <taxon>Archaea</taxon>
        <taxon>Methanobacteriati</taxon>
        <taxon>Methanobacteriota</taxon>
        <taxon>Stenosarchaea group</taxon>
        <taxon>Halobacteria</taxon>
        <taxon>Halobacteriales</taxon>
        <taxon>Haloferacaceae</taxon>
        <taxon>Halorubrum</taxon>
    </lineage>
</organism>
<accession>A0A1I6FM81</accession>
<protein>
    <submittedName>
        <fullName evidence="2">Uncharacterized protein</fullName>
    </submittedName>
</protein>
<keyword evidence="1" id="KW-1133">Transmembrane helix</keyword>
<sequence length="242" mass="25478">MPEPSAPVESRRRVDRDALDAAVTGYRRTERVASWTLALLAAGAFLAAVAAFSLWHGAAVALVLAVALRAPVLRRGGTTRLRTDGPPEEVTEAFASATPPVLALQWGVADEVRPASDGAGGVYEHEWLLGLRSHSLTVDTEAEPSDGASAADGDPAARVLIEGTLDGRPWGAYAAAVREAADGTAGRTVVDVELCPRRRFGLRSLPQTLVAERYYADALAAQGYETVSRDVSFAVSSTAPRS</sequence>
<evidence type="ECO:0000256" key="1">
    <source>
        <dbReference type="SAM" id="Phobius"/>
    </source>
</evidence>
<reference evidence="3" key="1">
    <citation type="submission" date="2016-10" db="EMBL/GenBank/DDBJ databases">
        <authorList>
            <person name="Varghese N."/>
            <person name="Submissions S."/>
        </authorList>
    </citation>
    <scope>NUCLEOTIDE SEQUENCE [LARGE SCALE GENOMIC DNA]</scope>
    <source>
        <strain evidence="3">RD 26</strain>
    </source>
</reference>